<dbReference type="Proteomes" id="UP000545493">
    <property type="component" value="Unassembled WGS sequence"/>
</dbReference>
<keyword evidence="3" id="KW-1185">Reference proteome</keyword>
<keyword evidence="2" id="KW-0238">DNA-binding</keyword>
<dbReference type="InterPro" id="IPR036388">
    <property type="entry name" value="WH-like_DNA-bd_sf"/>
</dbReference>
<dbReference type="GO" id="GO:0003677">
    <property type="term" value="F:DNA binding"/>
    <property type="evidence" value="ECO:0007669"/>
    <property type="project" value="UniProtKB-KW"/>
</dbReference>
<dbReference type="SMART" id="SM00347">
    <property type="entry name" value="HTH_MARR"/>
    <property type="match status" value="1"/>
</dbReference>
<dbReference type="PANTHER" id="PTHR33164:SF99">
    <property type="entry name" value="MARR FAMILY REGULATORY PROTEIN"/>
    <property type="match status" value="1"/>
</dbReference>
<proteinExistence type="predicted"/>
<dbReference type="PANTHER" id="PTHR33164">
    <property type="entry name" value="TRANSCRIPTIONAL REGULATOR, MARR FAMILY"/>
    <property type="match status" value="1"/>
</dbReference>
<dbReference type="GO" id="GO:0006950">
    <property type="term" value="P:response to stress"/>
    <property type="evidence" value="ECO:0007669"/>
    <property type="project" value="TreeGrafter"/>
</dbReference>
<dbReference type="InterPro" id="IPR039422">
    <property type="entry name" value="MarR/SlyA-like"/>
</dbReference>
<evidence type="ECO:0000259" key="1">
    <source>
        <dbReference type="PROSITE" id="PS50995"/>
    </source>
</evidence>
<gene>
    <name evidence="2" type="ORF">FHU38_001812</name>
</gene>
<dbReference type="Pfam" id="PF12802">
    <property type="entry name" value="MarR_2"/>
    <property type="match status" value="1"/>
</dbReference>
<dbReference type="RefSeq" id="WP_167168825.1">
    <property type="nucleotide sequence ID" value="NZ_JAAOYM010000001.1"/>
</dbReference>
<comment type="caution">
    <text evidence="2">The sequence shown here is derived from an EMBL/GenBank/DDBJ whole genome shotgun (WGS) entry which is preliminary data.</text>
</comment>
<dbReference type="SUPFAM" id="SSF46785">
    <property type="entry name" value="Winged helix' DNA-binding domain"/>
    <property type="match status" value="1"/>
</dbReference>
<dbReference type="InterPro" id="IPR036390">
    <property type="entry name" value="WH_DNA-bd_sf"/>
</dbReference>
<organism evidence="2 3">
    <name type="scientific">Saccharomonospora amisosensis</name>
    <dbReference type="NCBI Taxonomy" id="1128677"/>
    <lineage>
        <taxon>Bacteria</taxon>
        <taxon>Bacillati</taxon>
        <taxon>Actinomycetota</taxon>
        <taxon>Actinomycetes</taxon>
        <taxon>Pseudonocardiales</taxon>
        <taxon>Pseudonocardiaceae</taxon>
        <taxon>Saccharomonospora</taxon>
    </lineage>
</organism>
<sequence>MTRWLTDEEQRAWRRYLDMNAKLTARLHRRLQTDSGLSLADFDVLVQLTDRAVPRMRVGELAEALQWERSRLSHHLARMHKRGLVDRQDCPEDARGAFVLLTERGRQAIEQAAPAHVETVRDLVFDHLTKAEVATLAAISERVLDRLNRSNGDGSAPA</sequence>
<dbReference type="PRINTS" id="PR00598">
    <property type="entry name" value="HTHMARR"/>
</dbReference>
<dbReference type="Gene3D" id="1.10.10.10">
    <property type="entry name" value="Winged helix-like DNA-binding domain superfamily/Winged helix DNA-binding domain"/>
    <property type="match status" value="1"/>
</dbReference>
<dbReference type="InterPro" id="IPR000835">
    <property type="entry name" value="HTH_MarR-typ"/>
</dbReference>
<dbReference type="EMBL" id="JAAOYM010000001">
    <property type="protein sequence ID" value="NIJ11468.1"/>
    <property type="molecule type" value="Genomic_DNA"/>
</dbReference>
<dbReference type="AlphaFoldDB" id="A0A7X5ZQ59"/>
<name>A0A7X5ZQ59_9PSEU</name>
<dbReference type="GO" id="GO:0003700">
    <property type="term" value="F:DNA-binding transcription factor activity"/>
    <property type="evidence" value="ECO:0007669"/>
    <property type="project" value="InterPro"/>
</dbReference>
<reference evidence="2 3" key="1">
    <citation type="submission" date="2020-03" db="EMBL/GenBank/DDBJ databases">
        <title>Sequencing the genomes of 1000 actinobacteria strains.</title>
        <authorList>
            <person name="Klenk H.-P."/>
        </authorList>
    </citation>
    <scope>NUCLEOTIDE SEQUENCE [LARGE SCALE GENOMIC DNA]</scope>
    <source>
        <strain evidence="2 3">DSM 45685</strain>
    </source>
</reference>
<feature type="domain" description="HTH marR-type" evidence="1">
    <location>
        <begin position="1"/>
        <end position="145"/>
    </location>
</feature>
<accession>A0A7X5ZQ59</accession>
<evidence type="ECO:0000313" key="2">
    <source>
        <dbReference type="EMBL" id="NIJ11468.1"/>
    </source>
</evidence>
<dbReference type="PROSITE" id="PS50995">
    <property type="entry name" value="HTH_MARR_2"/>
    <property type="match status" value="1"/>
</dbReference>
<protein>
    <submittedName>
        <fullName evidence="2">DNA-binding MarR family transcriptional regulator</fullName>
    </submittedName>
</protein>
<evidence type="ECO:0000313" key="3">
    <source>
        <dbReference type="Proteomes" id="UP000545493"/>
    </source>
</evidence>